<dbReference type="HOGENOM" id="CLU_3292731_0_0_14"/>
<name>Q6MT94_MYCMS</name>
<feature type="transmembrane region" description="Helical" evidence="1">
    <location>
        <begin position="6"/>
        <end position="28"/>
    </location>
</feature>
<organism evidence="2 3">
    <name type="scientific">Mycoplasma mycoides subsp. mycoides SC (strain CCUG 32753 / NCTC 10114 / PG1)</name>
    <dbReference type="NCBI Taxonomy" id="272632"/>
    <lineage>
        <taxon>Bacteria</taxon>
        <taxon>Bacillati</taxon>
        <taxon>Mycoplasmatota</taxon>
        <taxon>Mollicutes</taxon>
        <taxon>Mycoplasmataceae</taxon>
        <taxon>Mycoplasma</taxon>
    </lineage>
</organism>
<reference evidence="2 3" key="1">
    <citation type="journal article" date="2004" name="Genome Res.">
        <title>The genome sequence of Mycoplasma mycoides subsp. mycoides SC type strain PG1T, the causative agent of contagious bovine pleuropneumonia (CBPP).</title>
        <authorList>
            <person name="Westberg J."/>
            <person name="Persson A."/>
            <person name="Holmberg A."/>
            <person name="Goesmann A."/>
            <person name="Lundeberg J."/>
            <person name="Johansson K.-E."/>
            <person name="Pettersson B."/>
            <person name="Uhlen M."/>
        </authorList>
    </citation>
    <scope>NUCLEOTIDE SEQUENCE [LARGE SCALE GENOMIC DNA]</scope>
    <source>
        <strain evidence="2 3">PG1</strain>
    </source>
</reference>
<evidence type="ECO:0000256" key="1">
    <source>
        <dbReference type="SAM" id="Phobius"/>
    </source>
</evidence>
<sequence length="40" mass="4726">MFWVPGLAVMLIGLMRTYAMRFMIAGWFGKYADKKNLIFH</sequence>
<keyword evidence="3" id="KW-1185">Reference proteome</keyword>
<evidence type="ECO:0000313" key="2">
    <source>
        <dbReference type="EMBL" id="CAE77142.1"/>
    </source>
</evidence>
<evidence type="ECO:0000313" key="3">
    <source>
        <dbReference type="Proteomes" id="UP000001016"/>
    </source>
</evidence>
<protein>
    <submittedName>
        <fullName evidence="2">Hypothetical transmembrane protein</fullName>
    </submittedName>
</protein>
<dbReference type="KEGG" id="mmy:MSC_0514"/>
<keyword evidence="1" id="KW-1133">Transmembrane helix</keyword>
<proteinExistence type="predicted"/>
<dbReference type="Proteomes" id="UP000001016">
    <property type="component" value="Chromosome"/>
</dbReference>
<accession>Q6MT94</accession>
<dbReference type="AlphaFoldDB" id="Q6MT94"/>
<dbReference type="EMBL" id="BX293980">
    <property type="protein sequence ID" value="CAE77142.1"/>
    <property type="molecule type" value="Genomic_DNA"/>
</dbReference>
<dbReference type="STRING" id="272632.MSC_0514"/>
<gene>
    <name evidence="2" type="ordered locus">MSC_0514</name>
</gene>
<keyword evidence="1 2" id="KW-0812">Transmembrane</keyword>
<keyword evidence="1" id="KW-0472">Membrane</keyword>
<dbReference type="PATRIC" id="fig|272632.4.peg.554"/>